<dbReference type="InterPro" id="IPR034646">
    <property type="entry name" value="ADCK3_dom"/>
</dbReference>
<evidence type="ECO:0000313" key="6">
    <source>
        <dbReference type="EMBL" id="XDT73939.1"/>
    </source>
</evidence>
<evidence type="ECO:0000256" key="2">
    <source>
        <dbReference type="ARBA" id="ARBA00022679"/>
    </source>
</evidence>
<organism evidence="6">
    <name type="scientific">Thermohahella caldifontis</name>
    <dbReference type="NCBI Taxonomy" id="3142973"/>
    <lineage>
        <taxon>Bacteria</taxon>
        <taxon>Pseudomonadati</taxon>
        <taxon>Pseudomonadota</taxon>
        <taxon>Gammaproteobacteria</taxon>
        <taxon>Oceanospirillales</taxon>
        <taxon>Hahellaceae</taxon>
        <taxon>Thermohahella</taxon>
    </lineage>
</organism>
<keyword evidence="2 6" id="KW-0808">Transferase</keyword>
<dbReference type="PANTHER" id="PTHR43851:SF3">
    <property type="entry name" value="COENZYME Q8"/>
    <property type="match status" value="1"/>
</dbReference>
<keyword evidence="6" id="KW-0418">Kinase</keyword>
<dbReference type="InterPro" id="IPR011009">
    <property type="entry name" value="Kinase-like_dom_sf"/>
</dbReference>
<evidence type="ECO:0000256" key="1">
    <source>
        <dbReference type="ARBA" id="ARBA00009670"/>
    </source>
</evidence>
<sequence length="439" mass="50342">MSSDKRPPATRTRRMLRLAGMTASVAGRYALTRVRNAVNRDEAQQEAVRRAQYEAMAETITETLGQLKGAVMKVGQIASQTQDFLPREFSQALQRLQKEAPPMPWEVIAEQVRRELGGNPEDLFARFDRTPWAAASIGQVHRARTHDGREVIVKVQYPGVDDSVDADLRQLKLAFRLSGLVRIPPESLEQLFNEIRERLHEELDYENEARNIQAFRQFHAEDEGVLIPAVVNPLSSRRVLTMEYVEGDHIEQVKPPRYDQEAINLIGHRLFRTMADQLFRFHAIHGDPHAGNFAFRPDGTLILYDFGCVKKLKPEIVAAYREALKAALSEDYGALDRCLIDLGVRVHDQPAVDPDYYAVWRDVFIRPFASHSEPYDFGASDLHQRVAEKLPLVMQHIRHFQPPVETLFIDRMIAGHYWMLKRLGVQAAFRDELERYLAD</sequence>
<reference evidence="6" key="1">
    <citation type="submission" date="2024-05" db="EMBL/GenBank/DDBJ databases">
        <title>Genome sequencing of novel strain.</title>
        <authorList>
            <person name="Ganbat D."/>
            <person name="Ganbat S."/>
            <person name="Lee S.-J."/>
        </authorList>
    </citation>
    <scope>NUCLEOTIDE SEQUENCE</scope>
    <source>
        <strain evidence="6">SMD15-11</strain>
    </source>
</reference>
<protein>
    <submittedName>
        <fullName evidence="6">AarF/ABC1/UbiB kinase family protein</fullName>
        <ecNumber evidence="6">2.7.-.-</ecNumber>
    </submittedName>
</protein>
<keyword evidence="4" id="KW-0067">ATP-binding</keyword>
<dbReference type="AlphaFoldDB" id="A0AB39V160"/>
<dbReference type="RefSeq" id="WP_369602913.1">
    <property type="nucleotide sequence ID" value="NZ_CP154858.1"/>
</dbReference>
<dbReference type="EMBL" id="CP154858">
    <property type="protein sequence ID" value="XDT73939.1"/>
    <property type="molecule type" value="Genomic_DNA"/>
</dbReference>
<evidence type="ECO:0000256" key="4">
    <source>
        <dbReference type="ARBA" id="ARBA00022840"/>
    </source>
</evidence>
<comment type="similarity">
    <text evidence="1">Belongs to the protein kinase superfamily. ADCK protein kinase family.</text>
</comment>
<dbReference type="GO" id="GO:0016301">
    <property type="term" value="F:kinase activity"/>
    <property type="evidence" value="ECO:0007669"/>
    <property type="project" value="UniProtKB-KW"/>
</dbReference>
<gene>
    <name evidence="6" type="ORF">AAIA72_08205</name>
</gene>
<dbReference type="Pfam" id="PF03109">
    <property type="entry name" value="ABC1"/>
    <property type="match status" value="1"/>
</dbReference>
<dbReference type="KEGG" id="tcd:AAIA72_08205"/>
<dbReference type="EC" id="2.7.-.-" evidence="6"/>
<keyword evidence="3" id="KW-0547">Nucleotide-binding</keyword>
<dbReference type="GO" id="GO:0005524">
    <property type="term" value="F:ATP binding"/>
    <property type="evidence" value="ECO:0007669"/>
    <property type="project" value="UniProtKB-KW"/>
</dbReference>
<dbReference type="InterPro" id="IPR051409">
    <property type="entry name" value="Atypical_kinase_ADCK"/>
</dbReference>
<dbReference type="PANTHER" id="PTHR43851">
    <property type="match status" value="1"/>
</dbReference>
<evidence type="ECO:0000259" key="5">
    <source>
        <dbReference type="Pfam" id="PF03109"/>
    </source>
</evidence>
<accession>A0AB39V160</accession>
<dbReference type="InterPro" id="IPR004147">
    <property type="entry name" value="ABC1_dom"/>
</dbReference>
<feature type="domain" description="ABC1 atypical kinase-like" evidence="5">
    <location>
        <begin position="95"/>
        <end position="334"/>
    </location>
</feature>
<dbReference type="SUPFAM" id="SSF56112">
    <property type="entry name" value="Protein kinase-like (PK-like)"/>
    <property type="match status" value="1"/>
</dbReference>
<proteinExistence type="inferred from homology"/>
<name>A0AB39V160_9GAMM</name>
<dbReference type="CDD" id="cd13970">
    <property type="entry name" value="ABC1_ADCK3"/>
    <property type="match status" value="1"/>
</dbReference>
<evidence type="ECO:0000256" key="3">
    <source>
        <dbReference type="ARBA" id="ARBA00022741"/>
    </source>
</evidence>